<evidence type="ECO:0000313" key="2">
    <source>
        <dbReference type="EMBL" id="KAJ8252010.1"/>
    </source>
</evidence>
<name>A0A9Q1CXI2_CONCO</name>
<keyword evidence="3" id="KW-1185">Reference proteome</keyword>
<sequence>MRLFPYPTTLAVDQLFSQPRWTNFMVPMETKSFLMVGGGNRDHHCRYLGQRSVTQIHCPQSQLLLTLVTTNDEQAKQMDIDVELCERSATPRELPQDDDDVVSETSDFSMVIRMAPQSHGEVMLSVELRPSEGPGSENTNEEGNPGGA</sequence>
<evidence type="ECO:0000313" key="3">
    <source>
        <dbReference type="Proteomes" id="UP001152803"/>
    </source>
</evidence>
<organism evidence="2 3">
    <name type="scientific">Conger conger</name>
    <name type="common">Conger eel</name>
    <name type="synonym">Muraena conger</name>
    <dbReference type="NCBI Taxonomy" id="82655"/>
    <lineage>
        <taxon>Eukaryota</taxon>
        <taxon>Metazoa</taxon>
        <taxon>Chordata</taxon>
        <taxon>Craniata</taxon>
        <taxon>Vertebrata</taxon>
        <taxon>Euteleostomi</taxon>
        <taxon>Actinopterygii</taxon>
        <taxon>Neopterygii</taxon>
        <taxon>Teleostei</taxon>
        <taxon>Anguilliformes</taxon>
        <taxon>Congridae</taxon>
        <taxon>Conger</taxon>
    </lineage>
</organism>
<dbReference type="OrthoDB" id="8960978at2759"/>
<gene>
    <name evidence="2" type="ORF">COCON_G00213220</name>
</gene>
<dbReference type="AlphaFoldDB" id="A0A9Q1CXI2"/>
<proteinExistence type="predicted"/>
<accession>A0A9Q1CXI2</accession>
<reference evidence="2" key="1">
    <citation type="journal article" date="2023" name="Science">
        <title>Genome structures resolve the early diversification of teleost fishes.</title>
        <authorList>
            <person name="Parey E."/>
            <person name="Louis A."/>
            <person name="Montfort J."/>
            <person name="Bouchez O."/>
            <person name="Roques C."/>
            <person name="Iampietro C."/>
            <person name="Lluch J."/>
            <person name="Castinel A."/>
            <person name="Donnadieu C."/>
            <person name="Desvignes T."/>
            <person name="Floi Bucao C."/>
            <person name="Jouanno E."/>
            <person name="Wen M."/>
            <person name="Mejri S."/>
            <person name="Dirks R."/>
            <person name="Jansen H."/>
            <person name="Henkel C."/>
            <person name="Chen W.J."/>
            <person name="Zahm M."/>
            <person name="Cabau C."/>
            <person name="Klopp C."/>
            <person name="Thompson A.W."/>
            <person name="Robinson-Rechavi M."/>
            <person name="Braasch I."/>
            <person name="Lecointre G."/>
            <person name="Bobe J."/>
            <person name="Postlethwait J.H."/>
            <person name="Berthelot C."/>
            <person name="Roest Crollius H."/>
            <person name="Guiguen Y."/>
        </authorList>
    </citation>
    <scope>NUCLEOTIDE SEQUENCE</scope>
    <source>
        <strain evidence="2">Concon-B</strain>
    </source>
</reference>
<comment type="caution">
    <text evidence="2">The sequence shown here is derived from an EMBL/GenBank/DDBJ whole genome shotgun (WGS) entry which is preliminary data.</text>
</comment>
<dbReference type="EMBL" id="JAFJMO010000017">
    <property type="protein sequence ID" value="KAJ8252010.1"/>
    <property type="molecule type" value="Genomic_DNA"/>
</dbReference>
<feature type="region of interest" description="Disordered" evidence="1">
    <location>
        <begin position="127"/>
        <end position="148"/>
    </location>
</feature>
<protein>
    <submittedName>
        <fullName evidence="2">Uncharacterized protein</fullName>
    </submittedName>
</protein>
<evidence type="ECO:0000256" key="1">
    <source>
        <dbReference type="SAM" id="MobiDB-lite"/>
    </source>
</evidence>
<dbReference type="Proteomes" id="UP001152803">
    <property type="component" value="Unassembled WGS sequence"/>
</dbReference>